<evidence type="ECO:0000313" key="2">
    <source>
        <dbReference type="Proteomes" id="UP000615755"/>
    </source>
</evidence>
<evidence type="ECO:0000313" key="1">
    <source>
        <dbReference type="EMBL" id="MBE0368938.1"/>
    </source>
</evidence>
<keyword evidence="2" id="KW-1185">Reference proteome</keyword>
<organism evidence="1 2">
    <name type="scientific">Pseudoalteromonas aurantia 208</name>
    <dbReference type="NCBI Taxonomy" id="1314867"/>
    <lineage>
        <taxon>Bacteria</taxon>
        <taxon>Pseudomonadati</taxon>
        <taxon>Pseudomonadota</taxon>
        <taxon>Gammaproteobacteria</taxon>
        <taxon>Alteromonadales</taxon>
        <taxon>Pseudoalteromonadaceae</taxon>
        <taxon>Pseudoalteromonas</taxon>
    </lineage>
</organism>
<name>A0ABR9ED78_9GAMM</name>
<comment type="caution">
    <text evidence="1">The sequence shown here is derived from an EMBL/GenBank/DDBJ whole genome shotgun (WGS) entry which is preliminary data.</text>
</comment>
<evidence type="ECO:0008006" key="3">
    <source>
        <dbReference type="Google" id="ProtNLM"/>
    </source>
</evidence>
<protein>
    <recommendedName>
        <fullName evidence="3">Orphan protein</fullName>
    </recommendedName>
</protein>
<proteinExistence type="predicted"/>
<accession>A0ABR9ED78</accession>
<reference evidence="1 2" key="1">
    <citation type="submission" date="2015-03" db="EMBL/GenBank/DDBJ databases">
        <title>Genome sequence of Pseudoalteromonas aurantia.</title>
        <authorList>
            <person name="Xie B.-B."/>
            <person name="Rong J.-C."/>
            <person name="Qin Q.-L."/>
            <person name="Zhang Y.-Z."/>
        </authorList>
    </citation>
    <scope>NUCLEOTIDE SEQUENCE [LARGE SCALE GENOMIC DNA]</scope>
    <source>
        <strain evidence="1 2">208</strain>
    </source>
</reference>
<sequence length="53" mass="6141">MNEPFVTIRRFFCAKKIPLFVEIVSKLSSKGFSATFRAYSMQNSTEKLILAFF</sequence>
<dbReference type="Proteomes" id="UP000615755">
    <property type="component" value="Unassembled WGS sequence"/>
</dbReference>
<gene>
    <name evidence="1" type="ORF">PAUR_a2674</name>
</gene>
<dbReference type="EMBL" id="AQGV01000012">
    <property type="protein sequence ID" value="MBE0368938.1"/>
    <property type="molecule type" value="Genomic_DNA"/>
</dbReference>